<dbReference type="GO" id="GO:0016758">
    <property type="term" value="F:hexosyltransferase activity"/>
    <property type="evidence" value="ECO:0007669"/>
    <property type="project" value="TreeGrafter"/>
</dbReference>
<evidence type="ECO:0000313" key="3">
    <source>
        <dbReference type="EMBL" id="OAF19463.1"/>
    </source>
</evidence>
<proteinExistence type="predicted"/>
<accession>A0A176ZHV0</accession>
<evidence type="ECO:0008006" key="5">
    <source>
        <dbReference type="Google" id="ProtNLM"/>
    </source>
</evidence>
<protein>
    <recommendedName>
        <fullName evidence="5">Glycosyl transferase</fullName>
    </recommendedName>
</protein>
<dbReference type="PANTHER" id="PTHR34136">
    <property type="match status" value="1"/>
</dbReference>
<gene>
    <name evidence="3" type="ORF">AXW67_36770</name>
</gene>
<organism evidence="3 4">
    <name type="scientific">Bradyrhizobium neotropicale</name>
    <dbReference type="NCBI Taxonomy" id="1497615"/>
    <lineage>
        <taxon>Bacteria</taxon>
        <taxon>Pseudomonadati</taxon>
        <taxon>Pseudomonadota</taxon>
        <taxon>Alphaproteobacteria</taxon>
        <taxon>Hyphomicrobiales</taxon>
        <taxon>Nitrobacteraceae</taxon>
        <taxon>Bradyrhizobium</taxon>
    </lineage>
</organism>
<dbReference type="Pfam" id="PF03808">
    <property type="entry name" value="Glyco_tran_WecG"/>
    <property type="match status" value="1"/>
</dbReference>
<evidence type="ECO:0000256" key="2">
    <source>
        <dbReference type="ARBA" id="ARBA00022679"/>
    </source>
</evidence>
<keyword evidence="2" id="KW-0808">Transferase</keyword>
<dbReference type="InterPro" id="IPR004629">
    <property type="entry name" value="WecG_TagA_CpsF"/>
</dbReference>
<sequence>MLAGIPSEIPRVNILGVGVTPVNLPQTINILENWQAEGRREYVLCTCVHGIMEAQRDPEIRSALNRSGLTTEDGMPLVWWCQRRGYPNAGRVYGPDLLLAMCERAAQTGHRHYFYGGSPRVVEAMVSRLVARFPGLTIAGYRSPPFRPLTPEEDAADIQAINDARPDYVWVGLGMPKQDKWIVNHVGKIEAAALLGVGAAFDFAAGAKPQAPLWMQRSGLEWLFRLMTEPRRLAHRYLVYNSIFVVRAFQQLAGWKSYARDW</sequence>
<dbReference type="EMBL" id="LSEF01000025">
    <property type="protein sequence ID" value="OAF19463.1"/>
    <property type="molecule type" value="Genomic_DNA"/>
</dbReference>
<name>A0A176ZHV0_9BRAD</name>
<dbReference type="PANTHER" id="PTHR34136:SF1">
    <property type="entry name" value="UDP-N-ACETYL-D-MANNOSAMINURONIC ACID TRANSFERASE"/>
    <property type="match status" value="1"/>
</dbReference>
<keyword evidence="1" id="KW-0328">Glycosyltransferase</keyword>
<dbReference type="Proteomes" id="UP000077173">
    <property type="component" value="Unassembled WGS sequence"/>
</dbReference>
<comment type="caution">
    <text evidence="3">The sequence shown here is derived from an EMBL/GenBank/DDBJ whole genome shotgun (WGS) entry which is preliminary data.</text>
</comment>
<evidence type="ECO:0000256" key="1">
    <source>
        <dbReference type="ARBA" id="ARBA00022676"/>
    </source>
</evidence>
<evidence type="ECO:0000313" key="4">
    <source>
        <dbReference type="Proteomes" id="UP000077173"/>
    </source>
</evidence>
<keyword evidence="4" id="KW-1185">Reference proteome</keyword>
<dbReference type="NCBIfam" id="TIGR00696">
    <property type="entry name" value="wecG_tagA_cpsF"/>
    <property type="match status" value="1"/>
</dbReference>
<dbReference type="AlphaFoldDB" id="A0A176ZHV0"/>
<reference evidence="3 4" key="1">
    <citation type="submission" date="2016-02" db="EMBL/GenBank/DDBJ databases">
        <title>Draft genome sequence of the strain BR 10247T Bradyrhizobium neotropicale isolated from nodules of Centrolobium paraense.</title>
        <authorList>
            <person name="Simoes-Araujo J.L."/>
            <person name="Barauna A.C."/>
            <person name="Silva K."/>
            <person name="Zilli J.E."/>
        </authorList>
    </citation>
    <scope>NUCLEOTIDE SEQUENCE [LARGE SCALE GENOMIC DNA]</scope>
    <source>
        <strain evidence="3 4">BR 10247</strain>
    </source>
</reference>
<dbReference type="CDD" id="cd06533">
    <property type="entry name" value="Glyco_transf_WecG_TagA"/>
    <property type="match status" value="1"/>
</dbReference>